<dbReference type="PANTHER" id="PTHR12526:SF629">
    <property type="entry name" value="TEICHURONIC ACID BIOSYNTHESIS GLYCOSYLTRANSFERASE TUAH-RELATED"/>
    <property type="match status" value="1"/>
</dbReference>
<dbReference type="GO" id="GO:0016757">
    <property type="term" value="F:glycosyltransferase activity"/>
    <property type="evidence" value="ECO:0007669"/>
    <property type="project" value="UniProtKB-KW"/>
</dbReference>
<dbReference type="RefSeq" id="WP_283075922.1">
    <property type="nucleotide sequence ID" value="NZ_CP121671.1"/>
</dbReference>
<dbReference type="EC" id="2.4.-.-" evidence="4"/>
<gene>
    <name evidence="4" type="ORF">P9989_16295</name>
</gene>
<accession>A0ABY8IYV9</accession>
<reference evidence="4 5" key="1">
    <citation type="submission" date="2023-04" db="EMBL/GenBank/DDBJ databases">
        <title>Genome sequence of Halobacillus naozhouensis KACC 21980.</title>
        <authorList>
            <person name="Kim S."/>
            <person name="Heo J."/>
            <person name="Kwon S.-W."/>
        </authorList>
    </citation>
    <scope>NUCLEOTIDE SEQUENCE [LARGE SCALE GENOMIC DNA]</scope>
    <source>
        <strain evidence="4 5">KCTC 13234</strain>
    </source>
</reference>
<evidence type="ECO:0000256" key="1">
    <source>
        <dbReference type="ARBA" id="ARBA00022676"/>
    </source>
</evidence>
<evidence type="ECO:0000259" key="3">
    <source>
        <dbReference type="Pfam" id="PF13439"/>
    </source>
</evidence>
<dbReference type="SUPFAM" id="SSF53756">
    <property type="entry name" value="UDP-Glycosyltransferase/glycogen phosphorylase"/>
    <property type="match status" value="1"/>
</dbReference>
<dbReference type="EMBL" id="CP121671">
    <property type="protein sequence ID" value="WFT73916.1"/>
    <property type="molecule type" value="Genomic_DNA"/>
</dbReference>
<feature type="domain" description="Glycosyltransferase subfamily 4-like N-terminal" evidence="3">
    <location>
        <begin position="24"/>
        <end position="201"/>
    </location>
</feature>
<organism evidence="4 5">
    <name type="scientific">Halobacillus naozhouensis</name>
    <dbReference type="NCBI Taxonomy" id="554880"/>
    <lineage>
        <taxon>Bacteria</taxon>
        <taxon>Bacillati</taxon>
        <taxon>Bacillota</taxon>
        <taxon>Bacilli</taxon>
        <taxon>Bacillales</taxon>
        <taxon>Bacillaceae</taxon>
        <taxon>Halobacillus</taxon>
    </lineage>
</organism>
<dbReference type="Gene3D" id="3.40.50.2000">
    <property type="entry name" value="Glycogen Phosphorylase B"/>
    <property type="match status" value="2"/>
</dbReference>
<proteinExistence type="predicted"/>
<evidence type="ECO:0000256" key="2">
    <source>
        <dbReference type="ARBA" id="ARBA00022679"/>
    </source>
</evidence>
<protein>
    <submittedName>
        <fullName evidence="4">Glycosyltransferase</fullName>
        <ecNumber evidence="4">2.4.-.-</ecNumber>
    </submittedName>
</protein>
<keyword evidence="2 4" id="KW-0808">Transferase</keyword>
<evidence type="ECO:0000313" key="5">
    <source>
        <dbReference type="Proteomes" id="UP001221597"/>
    </source>
</evidence>
<keyword evidence="1 4" id="KW-0328">Glycosyltransferase</keyword>
<evidence type="ECO:0000313" key="4">
    <source>
        <dbReference type="EMBL" id="WFT73916.1"/>
    </source>
</evidence>
<sequence>MNKKVCFLVTEHPFLDARIYKKEARSLVKQGYEVTMIVPRKNGYLFDIDGRSFRDKFQSQSFNYDGIHIITYEQMHPEKNIKGLLYNLRSGGSKRFNDPLTQLGIAQQADIYHAHEFFSLYCGVGIRRALTAKGHRCKLIYDSHELEPDPLVAQPRNLLKSKQQMLELMLKDVDFVVTVSESIKSWYLDINPRLPVEVIYNSPPLAPSFESNKETRSHLIIAYEGVISKQRGSFNKFLDIIELCNQKFDLRAKIIGGWKDCSQEFSLPQSLKDKVEFTGWINYDSIPSLMRGVDVGWVDLDTEHSLNNRFAMPNKFFSYLNNGVPVLTNQCKDMESFIQTYQCGYNVKKRQATAEDYVQALLFLYSNREKLLQMSRQARAIMESQFSWEHMENRLFTVYDHLSQDL</sequence>
<dbReference type="Proteomes" id="UP001221597">
    <property type="component" value="Chromosome"/>
</dbReference>
<dbReference type="PANTHER" id="PTHR12526">
    <property type="entry name" value="GLYCOSYLTRANSFERASE"/>
    <property type="match status" value="1"/>
</dbReference>
<keyword evidence="5" id="KW-1185">Reference proteome</keyword>
<dbReference type="Pfam" id="PF13692">
    <property type="entry name" value="Glyco_trans_1_4"/>
    <property type="match status" value="1"/>
</dbReference>
<dbReference type="InterPro" id="IPR028098">
    <property type="entry name" value="Glyco_trans_4-like_N"/>
</dbReference>
<dbReference type="Pfam" id="PF13439">
    <property type="entry name" value="Glyco_transf_4"/>
    <property type="match status" value="1"/>
</dbReference>
<name>A0ABY8IYV9_9BACI</name>